<evidence type="ECO:0000256" key="5">
    <source>
        <dbReference type="ARBA" id="ARBA00023002"/>
    </source>
</evidence>
<protein>
    <submittedName>
        <fullName evidence="10">Acyl-CoA dehydrogenase</fullName>
    </submittedName>
</protein>
<dbReference type="AlphaFoldDB" id="A0A1A3BMJ4"/>
<evidence type="ECO:0000256" key="4">
    <source>
        <dbReference type="ARBA" id="ARBA00022827"/>
    </source>
</evidence>
<keyword evidence="4 6" id="KW-0274">FAD</keyword>
<comment type="caution">
    <text evidence="10">The sequence shown here is derived from an EMBL/GenBank/DDBJ whole genome shotgun (WGS) entry which is preliminary data.</text>
</comment>
<feature type="domain" description="Acyl-CoA dehydrogenase/oxidase C-terminal" evidence="7">
    <location>
        <begin position="248"/>
        <end position="374"/>
    </location>
</feature>
<dbReference type="CDD" id="cd00567">
    <property type="entry name" value="ACAD"/>
    <property type="match status" value="1"/>
</dbReference>
<dbReference type="Pfam" id="PF02770">
    <property type="entry name" value="Acyl-CoA_dh_M"/>
    <property type="match status" value="1"/>
</dbReference>
<dbReference type="InterPro" id="IPR013786">
    <property type="entry name" value="AcylCoA_DH/ox_N"/>
</dbReference>
<dbReference type="STRING" id="1790.A5645_17230"/>
<evidence type="ECO:0000259" key="7">
    <source>
        <dbReference type="Pfam" id="PF00441"/>
    </source>
</evidence>
<evidence type="ECO:0000256" key="3">
    <source>
        <dbReference type="ARBA" id="ARBA00022630"/>
    </source>
</evidence>
<reference evidence="10 11" key="1">
    <citation type="submission" date="2016-06" db="EMBL/GenBank/DDBJ databases">
        <authorList>
            <person name="Kjaerup R.B."/>
            <person name="Dalgaard T.S."/>
            <person name="Juul-Madsen H.R."/>
        </authorList>
    </citation>
    <scope>NUCLEOTIDE SEQUENCE [LARGE SCALE GENOMIC DNA]</scope>
    <source>
        <strain evidence="10 11">1081914.2</strain>
    </source>
</reference>
<dbReference type="GO" id="GO:0003995">
    <property type="term" value="F:acyl-CoA dehydrogenase activity"/>
    <property type="evidence" value="ECO:0007669"/>
    <property type="project" value="TreeGrafter"/>
</dbReference>
<dbReference type="InterPro" id="IPR009075">
    <property type="entry name" value="AcylCo_DH/oxidase_C"/>
</dbReference>
<feature type="domain" description="Acyl-CoA dehydrogenase/oxidase N-terminal" evidence="9">
    <location>
        <begin position="16"/>
        <end position="107"/>
    </location>
</feature>
<dbReference type="InterPro" id="IPR037069">
    <property type="entry name" value="AcylCoA_DH/ox_N_sf"/>
</dbReference>
<evidence type="ECO:0000256" key="1">
    <source>
        <dbReference type="ARBA" id="ARBA00001974"/>
    </source>
</evidence>
<evidence type="ECO:0000259" key="8">
    <source>
        <dbReference type="Pfam" id="PF02770"/>
    </source>
</evidence>
<dbReference type="InterPro" id="IPR036250">
    <property type="entry name" value="AcylCo_DH-like_C"/>
</dbReference>
<dbReference type="InterPro" id="IPR009100">
    <property type="entry name" value="AcylCoA_DH/oxidase_NM_dom_sf"/>
</dbReference>
<dbReference type="InterPro" id="IPR046373">
    <property type="entry name" value="Acyl-CoA_Oxase/DH_mid-dom_sf"/>
</dbReference>
<dbReference type="Proteomes" id="UP000093795">
    <property type="component" value="Unassembled WGS sequence"/>
</dbReference>
<evidence type="ECO:0000259" key="9">
    <source>
        <dbReference type="Pfam" id="PF02771"/>
    </source>
</evidence>
<evidence type="ECO:0000256" key="6">
    <source>
        <dbReference type="RuleBase" id="RU362125"/>
    </source>
</evidence>
<dbReference type="PANTHER" id="PTHR43884:SF20">
    <property type="entry name" value="ACYL-COA DEHYDROGENASE FADE28"/>
    <property type="match status" value="1"/>
</dbReference>
<comment type="cofactor">
    <cofactor evidence="1 6">
        <name>FAD</name>
        <dbReference type="ChEBI" id="CHEBI:57692"/>
    </cofactor>
</comment>
<name>A0A1A3BMJ4_MYCAS</name>
<dbReference type="Gene3D" id="1.10.540.10">
    <property type="entry name" value="Acyl-CoA dehydrogenase/oxidase, N-terminal domain"/>
    <property type="match status" value="1"/>
</dbReference>
<dbReference type="EMBL" id="LZKQ01000303">
    <property type="protein sequence ID" value="OBI74631.1"/>
    <property type="molecule type" value="Genomic_DNA"/>
</dbReference>
<keyword evidence="3 6" id="KW-0285">Flavoprotein</keyword>
<dbReference type="SUPFAM" id="SSF47203">
    <property type="entry name" value="Acyl-CoA dehydrogenase C-terminal domain-like"/>
    <property type="match status" value="1"/>
</dbReference>
<dbReference type="PANTHER" id="PTHR43884">
    <property type="entry name" value="ACYL-COA DEHYDROGENASE"/>
    <property type="match status" value="1"/>
</dbReference>
<evidence type="ECO:0000313" key="11">
    <source>
        <dbReference type="Proteomes" id="UP000093795"/>
    </source>
</evidence>
<dbReference type="Gene3D" id="2.40.110.10">
    <property type="entry name" value="Butyryl-CoA Dehydrogenase, subunit A, domain 2"/>
    <property type="match status" value="1"/>
</dbReference>
<proteinExistence type="inferred from homology"/>
<dbReference type="InterPro" id="IPR006091">
    <property type="entry name" value="Acyl-CoA_Oxase/DH_mid-dom"/>
</dbReference>
<dbReference type="eggNOG" id="COG1960">
    <property type="taxonomic scope" value="Bacteria"/>
</dbReference>
<dbReference type="GO" id="GO:0050660">
    <property type="term" value="F:flavin adenine dinucleotide binding"/>
    <property type="evidence" value="ECO:0007669"/>
    <property type="project" value="InterPro"/>
</dbReference>
<comment type="similarity">
    <text evidence="2 6">Belongs to the acyl-CoA dehydrogenase family.</text>
</comment>
<evidence type="ECO:0000256" key="2">
    <source>
        <dbReference type="ARBA" id="ARBA00009347"/>
    </source>
</evidence>
<dbReference type="Pfam" id="PF02771">
    <property type="entry name" value="Acyl-CoA_dh_N"/>
    <property type="match status" value="1"/>
</dbReference>
<dbReference type="SUPFAM" id="SSF56645">
    <property type="entry name" value="Acyl-CoA dehydrogenase NM domain-like"/>
    <property type="match status" value="1"/>
</dbReference>
<sequence length="384" mass="40714">MVERSPAGIMTAVDSPEKILFTSTTQAFLAKEASLRHVRDLHAAGVSFEPAWWRRATELGWTALLVPEELGGGSASGDGFADLAAVAELLGKTVAPGPLYPVSTVLAGLVDCAGRDGHGELIEALMSGDDVASWAVSEPSRGWAPLEPAVTAVESGSGYRIDGVKDRVEAGAQSSMLLVVARSAAGVRQFLVPADSPGVSITPQSSIDLVKQYAWVEFDGVVVDGSAAVGGVEETPALIDRQSQVAQVLQCAEAVGILQTVFDFTVQWALDRHSFGRPLASYQALKHGFADMKMWLEACRATTAAAVADVSARAPEAGLSASIAKSYVGELAGQIVQRCVQMHGGIGVTWEHDLHLYLRRITLYRSMFGTPEEHNIRVYQAAAK</sequence>
<gene>
    <name evidence="10" type="ORF">A9X01_05265</name>
</gene>
<evidence type="ECO:0000313" key="10">
    <source>
        <dbReference type="EMBL" id="OBI74631.1"/>
    </source>
</evidence>
<accession>A0A1A3BMJ4</accession>
<keyword evidence="5 6" id="KW-0560">Oxidoreductase</keyword>
<dbReference type="Pfam" id="PF00441">
    <property type="entry name" value="Acyl-CoA_dh_1"/>
    <property type="match status" value="1"/>
</dbReference>
<feature type="domain" description="Acyl-CoA oxidase/dehydrogenase middle" evidence="8">
    <location>
        <begin position="134"/>
        <end position="205"/>
    </location>
</feature>
<dbReference type="Gene3D" id="1.20.140.10">
    <property type="entry name" value="Butyryl-CoA Dehydrogenase, subunit A, domain 3"/>
    <property type="match status" value="1"/>
</dbReference>
<organism evidence="10 11">
    <name type="scientific">Mycobacterium asiaticum</name>
    <dbReference type="NCBI Taxonomy" id="1790"/>
    <lineage>
        <taxon>Bacteria</taxon>
        <taxon>Bacillati</taxon>
        <taxon>Actinomycetota</taxon>
        <taxon>Actinomycetes</taxon>
        <taxon>Mycobacteriales</taxon>
        <taxon>Mycobacteriaceae</taxon>
        <taxon>Mycobacterium</taxon>
    </lineage>
</organism>